<accession>A0A2S6IUX0</accession>
<keyword evidence="2" id="KW-1185">Reference proteome</keyword>
<evidence type="ECO:0000313" key="1">
    <source>
        <dbReference type="EMBL" id="PPK97854.1"/>
    </source>
</evidence>
<protein>
    <submittedName>
        <fullName evidence="1">Uncharacterized protein</fullName>
    </submittedName>
</protein>
<dbReference type="AlphaFoldDB" id="A0A2S6IUX0"/>
<dbReference type="RefSeq" id="WP_146099391.1">
    <property type="nucleotide sequence ID" value="NZ_PTJD01000002.1"/>
</dbReference>
<organism evidence="1 2">
    <name type="scientific">Kineococcus xinjiangensis</name>
    <dbReference type="NCBI Taxonomy" id="512762"/>
    <lineage>
        <taxon>Bacteria</taxon>
        <taxon>Bacillati</taxon>
        <taxon>Actinomycetota</taxon>
        <taxon>Actinomycetes</taxon>
        <taxon>Kineosporiales</taxon>
        <taxon>Kineosporiaceae</taxon>
        <taxon>Kineococcus</taxon>
    </lineage>
</organism>
<evidence type="ECO:0000313" key="2">
    <source>
        <dbReference type="Proteomes" id="UP000239485"/>
    </source>
</evidence>
<gene>
    <name evidence="1" type="ORF">CLV92_1024</name>
</gene>
<dbReference type="EMBL" id="PTJD01000002">
    <property type="protein sequence ID" value="PPK97854.1"/>
    <property type="molecule type" value="Genomic_DNA"/>
</dbReference>
<dbReference type="OrthoDB" id="9873477at2"/>
<sequence>MASSYTWQRPDVVRERLGFTMPTLSVLRQEGLHELYATLGCDEVERPSEVHPSGGNAVRVAYVPDEQSLNLTEDEGYHHGMTTLTMVYGSGAPWPDEAPRTRRAPASGDSTVVDLRGHHVGVQHRPGGLTRLAWVLRRPEAGYNIEVYTGRPPLEAVRMLAASDLFT</sequence>
<comment type="caution">
    <text evidence="1">The sequence shown here is derived from an EMBL/GenBank/DDBJ whole genome shotgun (WGS) entry which is preliminary data.</text>
</comment>
<reference evidence="1 2" key="1">
    <citation type="submission" date="2018-02" db="EMBL/GenBank/DDBJ databases">
        <title>Genomic Encyclopedia of Archaeal and Bacterial Type Strains, Phase II (KMG-II): from individual species to whole genera.</title>
        <authorList>
            <person name="Goeker M."/>
        </authorList>
    </citation>
    <scope>NUCLEOTIDE SEQUENCE [LARGE SCALE GENOMIC DNA]</scope>
    <source>
        <strain evidence="1 2">DSM 22857</strain>
    </source>
</reference>
<dbReference type="Proteomes" id="UP000239485">
    <property type="component" value="Unassembled WGS sequence"/>
</dbReference>
<proteinExistence type="predicted"/>
<name>A0A2S6IUX0_9ACTN</name>